<keyword evidence="1" id="KW-0812">Transmembrane</keyword>
<feature type="transmembrane region" description="Helical" evidence="1">
    <location>
        <begin position="73"/>
        <end position="94"/>
    </location>
</feature>
<dbReference type="EMBL" id="JBHUIP010000022">
    <property type="protein sequence ID" value="MFD2265614.1"/>
    <property type="molecule type" value="Genomic_DNA"/>
</dbReference>
<organism evidence="2 3">
    <name type="scientific">Lacibacterium aquatile</name>
    <dbReference type="NCBI Taxonomy" id="1168082"/>
    <lineage>
        <taxon>Bacteria</taxon>
        <taxon>Pseudomonadati</taxon>
        <taxon>Pseudomonadota</taxon>
        <taxon>Alphaproteobacteria</taxon>
        <taxon>Rhodospirillales</taxon>
        <taxon>Rhodospirillaceae</taxon>
    </lineage>
</organism>
<comment type="caution">
    <text evidence="2">The sequence shown here is derived from an EMBL/GenBank/DDBJ whole genome shotgun (WGS) entry which is preliminary data.</text>
</comment>
<sequence length="133" mass="13982">MTRFNATQFLRRVLILDAVASGATGLLLLLGAGFLTPWLGLDVPLMQVSGAILVPYAAAVAYLATREQLNRKAVLAVAIINALWVVDSIVLLVGGWAEPTLLGILFVATQAAVVGIFAELQIIGLKRAKMAAA</sequence>
<feature type="transmembrane region" description="Helical" evidence="1">
    <location>
        <begin position="45"/>
        <end position="64"/>
    </location>
</feature>
<dbReference type="Proteomes" id="UP001597295">
    <property type="component" value="Unassembled WGS sequence"/>
</dbReference>
<feature type="transmembrane region" description="Helical" evidence="1">
    <location>
        <begin position="12"/>
        <end position="39"/>
    </location>
</feature>
<name>A0ABW5DYU3_9PROT</name>
<protein>
    <submittedName>
        <fullName evidence="2">Uncharacterized protein</fullName>
    </submittedName>
</protein>
<gene>
    <name evidence="2" type="ORF">ACFSM5_22130</name>
</gene>
<feature type="transmembrane region" description="Helical" evidence="1">
    <location>
        <begin position="100"/>
        <end position="120"/>
    </location>
</feature>
<evidence type="ECO:0000256" key="1">
    <source>
        <dbReference type="SAM" id="Phobius"/>
    </source>
</evidence>
<dbReference type="RefSeq" id="WP_379879157.1">
    <property type="nucleotide sequence ID" value="NZ_JBHUIP010000022.1"/>
</dbReference>
<evidence type="ECO:0000313" key="2">
    <source>
        <dbReference type="EMBL" id="MFD2265614.1"/>
    </source>
</evidence>
<evidence type="ECO:0000313" key="3">
    <source>
        <dbReference type="Proteomes" id="UP001597295"/>
    </source>
</evidence>
<keyword evidence="3" id="KW-1185">Reference proteome</keyword>
<proteinExistence type="predicted"/>
<keyword evidence="1" id="KW-0472">Membrane</keyword>
<accession>A0ABW5DYU3</accession>
<reference evidence="3" key="1">
    <citation type="journal article" date="2019" name="Int. J. Syst. Evol. Microbiol.">
        <title>The Global Catalogue of Microorganisms (GCM) 10K type strain sequencing project: providing services to taxonomists for standard genome sequencing and annotation.</title>
        <authorList>
            <consortium name="The Broad Institute Genomics Platform"/>
            <consortium name="The Broad Institute Genome Sequencing Center for Infectious Disease"/>
            <person name="Wu L."/>
            <person name="Ma J."/>
        </authorList>
    </citation>
    <scope>NUCLEOTIDE SEQUENCE [LARGE SCALE GENOMIC DNA]</scope>
    <source>
        <strain evidence="3">CGMCC 1.19062</strain>
    </source>
</reference>
<keyword evidence="1" id="KW-1133">Transmembrane helix</keyword>